<gene>
    <name evidence="4" type="ORF">Taro_052769</name>
</gene>
<dbReference type="Pfam" id="PF08477">
    <property type="entry name" value="Roc"/>
    <property type="match status" value="1"/>
</dbReference>
<dbReference type="Pfam" id="PF00004">
    <property type="entry name" value="AAA"/>
    <property type="match status" value="1"/>
</dbReference>
<dbReference type="PRINTS" id="PR00627">
    <property type="entry name" value="GTPRANTC4"/>
</dbReference>
<accession>A0A843XL64</accession>
<dbReference type="GO" id="GO:0000054">
    <property type="term" value="P:ribosomal subunit export from nucleus"/>
    <property type="evidence" value="ECO:0007669"/>
    <property type="project" value="TreeGrafter"/>
</dbReference>
<dbReference type="EMBL" id="NMUH01009177">
    <property type="protein sequence ID" value="MQM19757.1"/>
    <property type="molecule type" value="Genomic_DNA"/>
</dbReference>
<keyword evidence="5" id="KW-1185">Reference proteome</keyword>
<proteinExistence type="predicted"/>
<reference evidence="4" key="1">
    <citation type="submission" date="2017-07" db="EMBL/GenBank/DDBJ databases">
        <title>Taro Niue Genome Assembly and Annotation.</title>
        <authorList>
            <person name="Atibalentja N."/>
            <person name="Keating K."/>
            <person name="Fields C.J."/>
        </authorList>
    </citation>
    <scope>NUCLEOTIDE SEQUENCE</scope>
    <source>
        <strain evidence="4">Niue_2</strain>
        <tissue evidence="4">Leaf</tissue>
    </source>
</reference>
<dbReference type="GO" id="GO:0005737">
    <property type="term" value="C:cytoplasm"/>
    <property type="evidence" value="ECO:0007669"/>
    <property type="project" value="TreeGrafter"/>
</dbReference>
<evidence type="ECO:0000313" key="5">
    <source>
        <dbReference type="Proteomes" id="UP000652761"/>
    </source>
</evidence>
<protein>
    <recommendedName>
        <fullName evidence="3">ATPase AAA-type core domain-containing protein</fullName>
    </recommendedName>
</protein>
<name>A0A843XL64_COLES</name>
<comment type="caution">
    <text evidence="4">The sequence shown here is derived from an EMBL/GenBank/DDBJ whole genome shotgun (WGS) entry which is preliminary data.</text>
</comment>
<dbReference type="SMART" id="SM00176">
    <property type="entry name" value="RAN"/>
    <property type="match status" value="1"/>
</dbReference>
<dbReference type="PANTHER" id="PTHR24071">
    <property type="entry name" value="RAN GTPASE"/>
    <property type="match status" value="1"/>
</dbReference>
<keyword evidence="2" id="KW-0342">GTP-binding</keyword>
<dbReference type="InterPro" id="IPR027417">
    <property type="entry name" value="P-loop_NTPase"/>
</dbReference>
<feature type="domain" description="ATPase AAA-type core" evidence="3">
    <location>
        <begin position="99"/>
        <end position="127"/>
    </location>
</feature>
<evidence type="ECO:0000313" key="4">
    <source>
        <dbReference type="EMBL" id="MQM19757.1"/>
    </source>
</evidence>
<dbReference type="GO" id="GO:0006606">
    <property type="term" value="P:protein import into nucleus"/>
    <property type="evidence" value="ECO:0007669"/>
    <property type="project" value="TreeGrafter"/>
</dbReference>
<dbReference type="Proteomes" id="UP000652761">
    <property type="component" value="Unassembled WGS sequence"/>
</dbReference>
<dbReference type="GO" id="GO:0005525">
    <property type="term" value="F:GTP binding"/>
    <property type="evidence" value="ECO:0007669"/>
    <property type="project" value="UniProtKB-KW"/>
</dbReference>
<dbReference type="GO" id="GO:0005634">
    <property type="term" value="C:nucleus"/>
    <property type="evidence" value="ECO:0007669"/>
    <property type="project" value="TreeGrafter"/>
</dbReference>
<organism evidence="4 5">
    <name type="scientific">Colocasia esculenta</name>
    <name type="common">Wild taro</name>
    <name type="synonym">Arum esculentum</name>
    <dbReference type="NCBI Taxonomy" id="4460"/>
    <lineage>
        <taxon>Eukaryota</taxon>
        <taxon>Viridiplantae</taxon>
        <taxon>Streptophyta</taxon>
        <taxon>Embryophyta</taxon>
        <taxon>Tracheophyta</taxon>
        <taxon>Spermatophyta</taxon>
        <taxon>Magnoliopsida</taxon>
        <taxon>Liliopsida</taxon>
        <taxon>Araceae</taxon>
        <taxon>Aroideae</taxon>
        <taxon>Colocasieae</taxon>
        <taxon>Colocasia</taxon>
    </lineage>
</organism>
<dbReference type="GO" id="GO:0005524">
    <property type="term" value="F:ATP binding"/>
    <property type="evidence" value="ECO:0007669"/>
    <property type="project" value="InterPro"/>
</dbReference>
<dbReference type="AlphaFoldDB" id="A0A843XL64"/>
<sequence>MLGARSRQGPLAPLCLDWREGFQILFLHGWSTAGKTMFVKRHLTGEFDKKYEPTIGVEVHPLNFFTNCGKIRFYCWDTVGPEKLGGGGLRDGCYCDHWQVIAATNRADILDPALMCSGRLDRKIEFPHPSEDARARILQGLFDNGIGVHEC</sequence>
<dbReference type="InterPro" id="IPR002041">
    <property type="entry name" value="Ran_GTPase"/>
</dbReference>
<dbReference type="InterPro" id="IPR003959">
    <property type="entry name" value="ATPase_AAA_core"/>
</dbReference>
<dbReference type="PANTHER" id="PTHR24071:SF33">
    <property type="entry name" value="GTP-BINDING NUCLEAR PROTEIN RAN-1"/>
    <property type="match status" value="1"/>
</dbReference>
<keyword evidence="1" id="KW-0547">Nucleotide-binding</keyword>
<evidence type="ECO:0000256" key="2">
    <source>
        <dbReference type="ARBA" id="ARBA00023134"/>
    </source>
</evidence>
<dbReference type="GO" id="GO:0016887">
    <property type="term" value="F:ATP hydrolysis activity"/>
    <property type="evidence" value="ECO:0007669"/>
    <property type="project" value="InterPro"/>
</dbReference>
<dbReference type="Gene3D" id="1.10.8.60">
    <property type="match status" value="1"/>
</dbReference>
<dbReference type="OrthoDB" id="770405at2759"/>
<evidence type="ECO:0000256" key="1">
    <source>
        <dbReference type="ARBA" id="ARBA00022741"/>
    </source>
</evidence>
<dbReference type="GO" id="GO:0003924">
    <property type="term" value="F:GTPase activity"/>
    <property type="evidence" value="ECO:0007669"/>
    <property type="project" value="InterPro"/>
</dbReference>
<dbReference type="SUPFAM" id="SSF52540">
    <property type="entry name" value="P-loop containing nucleoside triphosphate hydrolases"/>
    <property type="match status" value="2"/>
</dbReference>
<evidence type="ECO:0000259" key="3">
    <source>
        <dbReference type="Pfam" id="PF00004"/>
    </source>
</evidence>
<dbReference type="Gene3D" id="3.40.50.300">
    <property type="entry name" value="P-loop containing nucleotide triphosphate hydrolases"/>
    <property type="match status" value="2"/>
</dbReference>